<feature type="transmembrane region" description="Helical" evidence="8">
    <location>
        <begin position="30"/>
        <end position="56"/>
    </location>
</feature>
<evidence type="ECO:0000256" key="3">
    <source>
        <dbReference type="ARBA" id="ARBA00022475"/>
    </source>
</evidence>
<dbReference type="AlphaFoldDB" id="A0A926DHS4"/>
<dbReference type="Proteomes" id="UP000617951">
    <property type="component" value="Unassembled WGS sequence"/>
</dbReference>
<feature type="transmembrane region" description="Helical" evidence="8">
    <location>
        <begin position="394"/>
        <end position="414"/>
    </location>
</feature>
<evidence type="ECO:0000313" key="9">
    <source>
        <dbReference type="EMBL" id="MBC8539140.1"/>
    </source>
</evidence>
<evidence type="ECO:0000256" key="1">
    <source>
        <dbReference type="ARBA" id="ARBA00004651"/>
    </source>
</evidence>
<feature type="transmembrane region" description="Helical" evidence="8">
    <location>
        <begin position="359"/>
        <end position="382"/>
    </location>
</feature>
<dbReference type="InterPro" id="IPR004299">
    <property type="entry name" value="MBOAT_fam"/>
</dbReference>
<dbReference type="InterPro" id="IPR051085">
    <property type="entry name" value="MB_O-acyltransferase"/>
</dbReference>
<evidence type="ECO:0000313" key="10">
    <source>
        <dbReference type="Proteomes" id="UP000617951"/>
    </source>
</evidence>
<feature type="transmembrane region" description="Helical" evidence="8">
    <location>
        <begin position="6"/>
        <end position="23"/>
    </location>
</feature>
<keyword evidence="10" id="KW-1185">Reference proteome</keyword>
<evidence type="ECO:0000256" key="8">
    <source>
        <dbReference type="SAM" id="Phobius"/>
    </source>
</evidence>
<dbReference type="GO" id="GO:0042121">
    <property type="term" value="P:alginic acid biosynthetic process"/>
    <property type="evidence" value="ECO:0007669"/>
    <property type="project" value="InterPro"/>
</dbReference>
<keyword evidence="7" id="KW-0012">Acyltransferase</keyword>
<evidence type="ECO:0000256" key="5">
    <source>
        <dbReference type="ARBA" id="ARBA00022989"/>
    </source>
</evidence>
<feature type="transmembrane region" description="Helical" evidence="8">
    <location>
        <begin position="145"/>
        <end position="167"/>
    </location>
</feature>
<reference evidence="9" key="1">
    <citation type="submission" date="2020-08" db="EMBL/GenBank/DDBJ databases">
        <title>Genome public.</title>
        <authorList>
            <person name="Liu C."/>
            <person name="Sun Q."/>
        </authorList>
    </citation>
    <scope>NUCLEOTIDE SEQUENCE</scope>
    <source>
        <strain evidence="9">NSJ-63</strain>
    </source>
</reference>
<dbReference type="PANTHER" id="PTHR13285">
    <property type="entry name" value="ACYLTRANSFERASE"/>
    <property type="match status" value="1"/>
</dbReference>
<feature type="transmembrane region" description="Helical" evidence="8">
    <location>
        <begin position="321"/>
        <end position="339"/>
    </location>
</feature>
<dbReference type="GO" id="GO:0005886">
    <property type="term" value="C:plasma membrane"/>
    <property type="evidence" value="ECO:0007669"/>
    <property type="project" value="UniProtKB-SubCell"/>
</dbReference>
<dbReference type="PIRSF" id="PIRSF500217">
    <property type="entry name" value="AlgI"/>
    <property type="match status" value="1"/>
</dbReference>
<dbReference type="GO" id="GO:0016746">
    <property type="term" value="F:acyltransferase activity"/>
    <property type="evidence" value="ECO:0007669"/>
    <property type="project" value="UniProtKB-KW"/>
</dbReference>
<sequence length="465" mass="51933">MVFSGIPFLFYFLPAALALYYLVPWKLKNLVLLVVSLIFYAWGEPVYILLMLFSILVDYTAGRVIHRYRGSGISKLALFCSIAANLGLLGFFKYSGFIAQNLAAVGIPVSFASLPLPIGISFYTFQTMSYSIDVYRGTAPVQKNIIAFGAFVSMFPQLIAGPIVRYSDIAAQLENRRITLDGVGEGAMRFIRGLAKKVLLANPIGLCWEAARGGADSVLGAWLGIGAFALQIYFDFSGYSDMAIGLGKMMGFDFPENFRAPYRSASISEFWRRWHITLGSWFRDYVYFPMGGSRCSRGRMVWNLAVVWLLTGLWHGAEWNFVAWGAYFGVFIAMEKLFLSGWLEKIPGKGGGLVRHGYALLVVLLGWVLFACNSLPSAFSYWQSLFSGPLWSGNALYTLSNYGLLFLLLIAVQLPWERWCSGLAEKWMKNRGGQAALCLGYVLLFGLCVAYLVDASFNPFLYFRF</sequence>
<evidence type="ECO:0000256" key="4">
    <source>
        <dbReference type="ARBA" id="ARBA00022692"/>
    </source>
</evidence>
<organism evidence="9 10">
    <name type="scientific">Guopingia tenuis</name>
    <dbReference type="NCBI Taxonomy" id="2763656"/>
    <lineage>
        <taxon>Bacteria</taxon>
        <taxon>Bacillati</taxon>
        <taxon>Bacillota</taxon>
        <taxon>Clostridia</taxon>
        <taxon>Christensenellales</taxon>
        <taxon>Christensenellaceae</taxon>
        <taxon>Guopingia</taxon>
    </lineage>
</organism>
<accession>A0A926DHS4</accession>
<keyword evidence="3 7" id="KW-1003">Cell membrane</keyword>
<protein>
    <submittedName>
        <fullName evidence="9">MBOAT family protein</fullName>
    </submittedName>
</protein>
<dbReference type="RefSeq" id="WP_249280754.1">
    <property type="nucleotide sequence ID" value="NZ_JACRSS010000005.1"/>
</dbReference>
<gene>
    <name evidence="9" type="ORF">H8693_09370</name>
</gene>
<feature type="transmembrane region" description="Helical" evidence="8">
    <location>
        <begin position="76"/>
        <end position="95"/>
    </location>
</feature>
<feature type="transmembrane region" description="Helical" evidence="8">
    <location>
        <begin position="102"/>
        <end position="125"/>
    </location>
</feature>
<dbReference type="InterPro" id="IPR024194">
    <property type="entry name" value="Ac/AlaTfrase_AlgI/DltB"/>
</dbReference>
<dbReference type="InterPro" id="IPR028362">
    <property type="entry name" value="AlgI"/>
</dbReference>
<feature type="transmembrane region" description="Helical" evidence="8">
    <location>
        <begin position="435"/>
        <end position="453"/>
    </location>
</feature>
<feature type="transmembrane region" description="Helical" evidence="8">
    <location>
        <begin position="300"/>
        <end position="315"/>
    </location>
</feature>
<keyword evidence="5 8" id="KW-1133">Transmembrane helix</keyword>
<dbReference type="PANTHER" id="PTHR13285:SF18">
    <property type="entry name" value="PROTEIN-CYSTEINE N-PALMITOYLTRANSFERASE RASP"/>
    <property type="match status" value="1"/>
</dbReference>
<evidence type="ECO:0000256" key="6">
    <source>
        <dbReference type="ARBA" id="ARBA00023136"/>
    </source>
</evidence>
<keyword evidence="7" id="KW-0808">Transferase</keyword>
<evidence type="ECO:0000256" key="7">
    <source>
        <dbReference type="PIRNR" id="PIRNR016636"/>
    </source>
</evidence>
<dbReference type="EMBL" id="JACRSS010000005">
    <property type="protein sequence ID" value="MBC8539140.1"/>
    <property type="molecule type" value="Genomic_DNA"/>
</dbReference>
<comment type="caution">
    <text evidence="9">The sequence shown here is derived from an EMBL/GenBank/DDBJ whole genome shotgun (WGS) entry which is preliminary data.</text>
</comment>
<name>A0A926DHS4_9FIRM</name>
<proteinExistence type="inferred from homology"/>
<keyword evidence="4 8" id="KW-0812">Transmembrane</keyword>
<dbReference type="PIRSF" id="PIRSF016636">
    <property type="entry name" value="AlgI_DltB"/>
    <property type="match status" value="1"/>
</dbReference>
<comment type="subcellular location">
    <subcellularLocation>
        <location evidence="1">Cell membrane</location>
        <topology evidence="1">Multi-pass membrane protein</topology>
    </subcellularLocation>
</comment>
<evidence type="ECO:0000256" key="2">
    <source>
        <dbReference type="ARBA" id="ARBA00010323"/>
    </source>
</evidence>
<comment type="similarity">
    <text evidence="2 7">Belongs to the membrane-bound acyltransferase family.</text>
</comment>
<keyword evidence="6 7" id="KW-0472">Membrane</keyword>
<dbReference type="Pfam" id="PF03062">
    <property type="entry name" value="MBOAT"/>
    <property type="match status" value="1"/>
</dbReference>